<dbReference type="PANTHER" id="PTHR21011:SF1">
    <property type="entry name" value="SMALL RIBOSOMAL SUBUNIT PROTEIN BS6M"/>
    <property type="match status" value="1"/>
</dbReference>
<keyword evidence="3 6" id="KW-0687">Ribonucleoprotein</keyword>
<keyword evidence="6" id="KW-0694">RNA-binding</keyword>
<keyword evidence="6" id="KW-0699">rRNA-binding</keyword>
<comment type="function">
    <text evidence="4 6">Binds together with bS18 to 16S ribosomal RNA.</text>
</comment>
<dbReference type="InterPro" id="IPR000529">
    <property type="entry name" value="Ribosomal_bS6"/>
</dbReference>
<dbReference type="GO" id="GO:0006412">
    <property type="term" value="P:translation"/>
    <property type="evidence" value="ECO:0007669"/>
    <property type="project" value="UniProtKB-UniRule"/>
</dbReference>
<dbReference type="GO" id="GO:0005840">
    <property type="term" value="C:ribosome"/>
    <property type="evidence" value="ECO:0007669"/>
    <property type="project" value="UniProtKB-KW"/>
</dbReference>
<evidence type="ECO:0000256" key="6">
    <source>
        <dbReference type="HAMAP-Rule" id="MF_00360"/>
    </source>
</evidence>
<feature type="region of interest" description="Disordered" evidence="7">
    <location>
        <begin position="98"/>
        <end position="121"/>
    </location>
</feature>
<dbReference type="InterPro" id="IPR020814">
    <property type="entry name" value="Ribosomal_S6_plastid/chlpt"/>
</dbReference>
<accession>A0A6J4KVK5</accession>
<dbReference type="EMBL" id="CADCTV010000299">
    <property type="protein sequence ID" value="CAA9315113.1"/>
    <property type="molecule type" value="Genomic_DNA"/>
</dbReference>
<dbReference type="Pfam" id="PF01250">
    <property type="entry name" value="Ribosomal_S6"/>
    <property type="match status" value="1"/>
</dbReference>
<evidence type="ECO:0000256" key="4">
    <source>
        <dbReference type="ARBA" id="ARBA00035104"/>
    </source>
</evidence>
<keyword evidence="2 6" id="KW-0689">Ribosomal protein</keyword>
<evidence type="ECO:0000256" key="3">
    <source>
        <dbReference type="ARBA" id="ARBA00023274"/>
    </source>
</evidence>
<protein>
    <recommendedName>
        <fullName evidence="5 6">Small ribosomal subunit protein bS6</fullName>
    </recommendedName>
</protein>
<dbReference type="GO" id="GO:0070181">
    <property type="term" value="F:small ribosomal subunit rRNA binding"/>
    <property type="evidence" value="ECO:0007669"/>
    <property type="project" value="TreeGrafter"/>
</dbReference>
<dbReference type="Gene3D" id="3.30.70.60">
    <property type="match status" value="1"/>
</dbReference>
<dbReference type="SUPFAM" id="SSF54995">
    <property type="entry name" value="Ribosomal protein S6"/>
    <property type="match status" value="1"/>
</dbReference>
<dbReference type="AlphaFoldDB" id="A0A6J4KVK5"/>
<dbReference type="HAMAP" id="MF_00360">
    <property type="entry name" value="Ribosomal_bS6"/>
    <property type="match status" value="1"/>
</dbReference>
<organism evidence="8">
    <name type="scientific">uncultured Gemmatimonadota bacterium</name>
    <dbReference type="NCBI Taxonomy" id="203437"/>
    <lineage>
        <taxon>Bacteria</taxon>
        <taxon>Pseudomonadati</taxon>
        <taxon>Gemmatimonadota</taxon>
        <taxon>environmental samples</taxon>
    </lineage>
</organism>
<evidence type="ECO:0000256" key="2">
    <source>
        <dbReference type="ARBA" id="ARBA00022980"/>
    </source>
</evidence>
<evidence type="ECO:0000256" key="5">
    <source>
        <dbReference type="ARBA" id="ARBA00035294"/>
    </source>
</evidence>
<dbReference type="PANTHER" id="PTHR21011">
    <property type="entry name" value="MITOCHONDRIAL 28S RIBOSOMAL PROTEIN S6"/>
    <property type="match status" value="1"/>
</dbReference>
<dbReference type="NCBIfam" id="TIGR00166">
    <property type="entry name" value="S6"/>
    <property type="match status" value="1"/>
</dbReference>
<dbReference type="GO" id="GO:1990904">
    <property type="term" value="C:ribonucleoprotein complex"/>
    <property type="evidence" value="ECO:0007669"/>
    <property type="project" value="UniProtKB-KW"/>
</dbReference>
<dbReference type="InterPro" id="IPR035980">
    <property type="entry name" value="Ribosomal_bS6_sf"/>
</dbReference>
<proteinExistence type="inferred from homology"/>
<dbReference type="GO" id="GO:0005737">
    <property type="term" value="C:cytoplasm"/>
    <property type="evidence" value="ECO:0007669"/>
    <property type="project" value="UniProtKB-ARBA"/>
</dbReference>
<dbReference type="InterPro" id="IPR014717">
    <property type="entry name" value="Transl_elong_EF1B/ribsomal_bS6"/>
</dbReference>
<gene>
    <name evidence="6" type="primary">rpsF</name>
    <name evidence="8" type="ORF">AVDCRST_MAG89-1356</name>
</gene>
<evidence type="ECO:0000313" key="8">
    <source>
        <dbReference type="EMBL" id="CAA9315113.1"/>
    </source>
</evidence>
<name>A0A6J4KVK5_9BACT</name>
<evidence type="ECO:0000256" key="7">
    <source>
        <dbReference type="SAM" id="MobiDB-lite"/>
    </source>
</evidence>
<dbReference type="CDD" id="cd00473">
    <property type="entry name" value="bS6"/>
    <property type="match status" value="1"/>
</dbReference>
<dbReference type="GO" id="GO:0003735">
    <property type="term" value="F:structural constituent of ribosome"/>
    <property type="evidence" value="ECO:0007669"/>
    <property type="project" value="InterPro"/>
</dbReference>
<reference evidence="8" key="1">
    <citation type="submission" date="2020-02" db="EMBL/GenBank/DDBJ databases">
        <authorList>
            <person name="Meier V. D."/>
        </authorList>
    </citation>
    <scope>NUCLEOTIDE SEQUENCE</scope>
    <source>
        <strain evidence="8">AVDCRST_MAG89</strain>
    </source>
</reference>
<evidence type="ECO:0000256" key="1">
    <source>
        <dbReference type="ARBA" id="ARBA00009512"/>
    </source>
</evidence>
<comment type="similarity">
    <text evidence="1 6">Belongs to the bacterial ribosomal protein bS6 family.</text>
</comment>
<sequence>MTLRDYEIVYIFGPELEEAQVNEKLERFHGLLTGANGGEITATDHWGRRQLAYEVERQNSGYYVVEHFRAPGEALPEFERALKLDESVLRYLVVVNEGDLPTTPVPPRERRDDESEDEAEG</sequence>